<sequence>MRRLAILCLGIILILPSLALGVSVRVHDRLQLEFDLPDQRWVLSREAPDFLVDKAFADLEAELLGQGKNPGRAEIEAAARRRLEANEAFVFNPLSKAHLLIDFSPLRQGEGAPSAQTVNLSARYAGEGLEEEEGYREVKQKSGEFSLAGAAAASRIDASYLRRGEPGVFVGIIGFASPCWFYLYYTDGLSDPRDLPEMEGILRSMRISADGAK</sequence>
<dbReference type="OrthoDB" id="5401690at2"/>
<dbReference type="KEGG" id="des:DSOUD_1756"/>
<accession>A0A0M4D1A4</accession>
<keyword evidence="2" id="KW-1185">Reference proteome</keyword>
<reference evidence="1 2" key="1">
    <citation type="submission" date="2015-07" db="EMBL/GenBank/DDBJ databases">
        <title>Isolation and Genomic Characterization of a Novel Halophilic Metal-Reducing Deltaproteobacterium from the Deep Subsurface.</title>
        <authorList>
            <person name="Badalamenti J.P."/>
            <person name="Summers Z.M."/>
            <person name="Gralnick J.A."/>
            <person name="Bond D.R."/>
        </authorList>
    </citation>
    <scope>NUCLEOTIDE SEQUENCE [LARGE SCALE GENOMIC DNA]</scope>
    <source>
        <strain evidence="1 2">WTL</strain>
    </source>
</reference>
<dbReference type="PATRIC" id="fig|1603606.3.peg.1911"/>
<organism evidence="1 2">
    <name type="scientific">Desulfuromonas soudanensis</name>
    <dbReference type="NCBI Taxonomy" id="1603606"/>
    <lineage>
        <taxon>Bacteria</taxon>
        <taxon>Pseudomonadati</taxon>
        <taxon>Thermodesulfobacteriota</taxon>
        <taxon>Desulfuromonadia</taxon>
        <taxon>Desulfuromonadales</taxon>
        <taxon>Desulfuromonadaceae</taxon>
        <taxon>Desulfuromonas</taxon>
    </lineage>
</organism>
<evidence type="ECO:0000313" key="2">
    <source>
        <dbReference type="Proteomes" id="UP000057158"/>
    </source>
</evidence>
<name>A0A0M4D1A4_9BACT</name>
<dbReference type="STRING" id="1603606.DSOUD_1756"/>
<gene>
    <name evidence="1" type="ORF">DSOUD_1756</name>
</gene>
<evidence type="ECO:0000313" key="1">
    <source>
        <dbReference type="EMBL" id="ALC16534.1"/>
    </source>
</evidence>
<protein>
    <submittedName>
        <fullName evidence="1">Uncharacterized protein</fullName>
    </submittedName>
</protein>
<dbReference type="Proteomes" id="UP000057158">
    <property type="component" value="Chromosome"/>
</dbReference>
<dbReference type="EMBL" id="CP010802">
    <property type="protein sequence ID" value="ALC16534.1"/>
    <property type="molecule type" value="Genomic_DNA"/>
</dbReference>
<dbReference type="RefSeq" id="WP_053550626.1">
    <property type="nucleotide sequence ID" value="NZ_CP010802.1"/>
</dbReference>
<dbReference type="AlphaFoldDB" id="A0A0M4D1A4"/>
<proteinExistence type="predicted"/>